<evidence type="ECO:0000256" key="2">
    <source>
        <dbReference type="ARBA" id="ARBA00022475"/>
    </source>
</evidence>
<feature type="transmembrane region" description="Helical" evidence="6">
    <location>
        <begin position="352"/>
        <end position="375"/>
    </location>
</feature>
<evidence type="ECO:0000313" key="7">
    <source>
        <dbReference type="EMBL" id="SFI66785.1"/>
    </source>
</evidence>
<evidence type="ECO:0000256" key="6">
    <source>
        <dbReference type="SAM" id="Phobius"/>
    </source>
</evidence>
<organism evidence="7 8">
    <name type="scientific">Treponema bryantii</name>
    <dbReference type="NCBI Taxonomy" id="163"/>
    <lineage>
        <taxon>Bacteria</taxon>
        <taxon>Pseudomonadati</taxon>
        <taxon>Spirochaetota</taxon>
        <taxon>Spirochaetia</taxon>
        <taxon>Spirochaetales</taxon>
        <taxon>Treponemataceae</taxon>
        <taxon>Treponema</taxon>
    </lineage>
</organism>
<dbReference type="AlphaFoldDB" id="A0A1I3K3K4"/>
<evidence type="ECO:0000256" key="1">
    <source>
        <dbReference type="ARBA" id="ARBA00004651"/>
    </source>
</evidence>
<dbReference type="Pfam" id="PF03739">
    <property type="entry name" value="LptF_LptG"/>
    <property type="match status" value="1"/>
</dbReference>
<feature type="transmembrane region" description="Helical" evidence="6">
    <location>
        <begin position="381"/>
        <end position="401"/>
    </location>
</feature>
<sequence>MNVKPVIAKIRQSRLVKTIWPFIRKIKEYNDRRKSVLRNHILIKYLFKDLFLYFLVSFFFFFMIFFVNQILLDVEKLLAKSAPFVDVMHIMIYSLPFIIAQSAPFATLVGFLMSLGGMMSSNEILIFRAAGLSFFKIFVPVALLGIIISIGSFFVNDYLLPLGTIKYNQLMRKIVNSTPSIELESNSVKHLDSANIVFGNVEGNTVSDIVIIDPKEGEDRLIVAGESVLIGAKEEGVLMQFDMNDATVLTIKSNNRNNYDILRSARTVMNVFDSTFLGSNSQNPREMTTYDLTKRLNEMKSEHSENPSTIRKINLWGMEWHKKFAIPFGSIFFALLAFSMAFLFGKNNGQMIGLFLGLVICVLYWAVQIVGQLLVTKVGLNAFWCIWTPNFLIGGFGLIFLTRLIKK</sequence>
<dbReference type="Proteomes" id="UP000182737">
    <property type="component" value="Unassembled WGS sequence"/>
</dbReference>
<accession>A0A1I3K3K4</accession>
<dbReference type="OrthoDB" id="356563at2"/>
<dbReference type="GO" id="GO:0043190">
    <property type="term" value="C:ATP-binding cassette (ABC) transporter complex"/>
    <property type="evidence" value="ECO:0007669"/>
    <property type="project" value="TreeGrafter"/>
</dbReference>
<dbReference type="PANTHER" id="PTHR33529:SF6">
    <property type="entry name" value="YJGP_YJGQ FAMILY PERMEASE"/>
    <property type="match status" value="1"/>
</dbReference>
<protein>
    <submittedName>
        <fullName evidence="7">Lipopolysaccharide export system permease protein</fullName>
    </submittedName>
</protein>
<keyword evidence="4 6" id="KW-1133">Transmembrane helix</keyword>
<evidence type="ECO:0000313" key="8">
    <source>
        <dbReference type="Proteomes" id="UP000182737"/>
    </source>
</evidence>
<keyword evidence="8" id="KW-1185">Reference proteome</keyword>
<comment type="subcellular location">
    <subcellularLocation>
        <location evidence="1">Cell membrane</location>
        <topology evidence="1">Multi-pass membrane protein</topology>
    </subcellularLocation>
</comment>
<dbReference type="InterPro" id="IPR005495">
    <property type="entry name" value="LptG/LptF_permease"/>
</dbReference>
<gene>
    <name evidence="7" type="ORF">SAMN04487775_10438</name>
</gene>
<evidence type="ECO:0000256" key="5">
    <source>
        <dbReference type="ARBA" id="ARBA00023136"/>
    </source>
</evidence>
<evidence type="ECO:0000256" key="3">
    <source>
        <dbReference type="ARBA" id="ARBA00022692"/>
    </source>
</evidence>
<proteinExistence type="predicted"/>
<dbReference type="RefSeq" id="WP_083425702.1">
    <property type="nucleotide sequence ID" value="NZ_FORI01000004.1"/>
</dbReference>
<feature type="transmembrane region" description="Helical" evidence="6">
    <location>
        <begin position="91"/>
        <end position="113"/>
    </location>
</feature>
<feature type="transmembrane region" description="Helical" evidence="6">
    <location>
        <begin position="134"/>
        <end position="155"/>
    </location>
</feature>
<feature type="transmembrane region" description="Helical" evidence="6">
    <location>
        <begin position="324"/>
        <end position="345"/>
    </location>
</feature>
<feature type="transmembrane region" description="Helical" evidence="6">
    <location>
        <begin position="50"/>
        <end position="71"/>
    </location>
</feature>
<reference evidence="8" key="1">
    <citation type="submission" date="2016-10" db="EMBL/GenBank/DDBJ databases">
        <authorList>
            <person name="Varghese N."/>
            <person name="Submissions S."/>
        </authorList>
    </citation>
    <scope>NUCLEOTIDE SEQUENCE [LARGE SCALE GENOMIC DNA]</scope>
    <source>
        <strain evidence="8">XBD1002</strain>
    </source>
</reference>
<evidence type="ECO:0000256" key="4">
    <source>
        <dbReference type="ARBA" id="ARBA00022989"/>
    </source>
</evidence>
<keyword evidence="3 6" id="KW-0812">Transmembrane</keyword>
<keyword evidence="2" id="KW-1003">Cell membrane</keyword>
<dbReference type="GO" id="GO:0015920">
    <property type="term" value="P:lipopolysaccharide transport"/>
    <property type="evidence" value="ECO:0007669"/>
    <property type="project" value="TreeGrafter"/>
</dbReference>
<name>A0A1I3K3K4_9SPIR</name>
<keyword evidence="5 6" id="KW-0472">Membrane</keyword>
<dbReference type="EMBL" id="FORI01000004">
    <property type="protein sequence ID" value="SFI66785.1"/>
    <property type="molecule type" value="Genomic_DNA"/>
</dbReference>
<dbReference type="PANTHER" id="PTHR33529">
    <property type="entry name" value="SLR0882 PROTEIN-RELATED"/>
    <property type="match status" value="1"/>
</dbReference>